<dbReference type="InterPro" id="IPR035906">
    <property type="entry name" value="MetI-like_sf"/>
</dbReference>
<evidence type="ECO:0000256" key="6">
    <source>
        <dbReference type="ARBA" id="ARBA00023136"/>
    </source>
</evidence>
<feature type="transmembrane region" description="Helical" evidence="7">
    <location>
        <begin position="260"/>
        <end position="277"/>
    </location>
</feature>
<evidence type="ECO:0000256" key="4">
    <source>
        <dbReference type="ARBA" id="ARBA00022692"/>
    </source>
</evidence>
<accession>A0ABX1X352</accession>
<dbReference type="SUPFAM" id="SSF161098">
    <property type="entry name" value="MetI-like"/>
    <property type="match status" value="1"/>
</dbReference>
<reference evidence="9 10" key="1">
    <citation type="submission" date="2019-10" db="EMBL/GenBank/DDBJ databases">
        <title>Description of Paenibacillus humi sp. nov.</title>
        <authorList>
            <person name="Carlier A."/>
            <person name="Qi S."/>
        </authorList>
    </citation>
    <scope>NUCLEOTIDE SEQUENCE [LARGE SCALE GENOMIC DNA]</scope>
    <source>
        <strain evidence="9 10">LMG 31461</strain>
    </source>
</reference>
<dbReference type="InterPro" id="IPR000515">
    <property type="entry name" value="MetI-like"/>
</dbReference>
<evidence type="ECO:0000256" key="1">
    <source>
        <dbReference type="ARBA" id="ARBA00004651"/>
    </source>
</evidence>
<evidence type="ECO:0000259" key="8">
    <source>
        <dbReference type="PROSITE" id="PS50928"/>
    </source>
</evidence>
<dbReference type="PANTHER" id="PTHR43744:SF9">
    <property type="entry name" value="POLYGALACTURONAN_RHAMNOGALACTURONAN TRANSPORT SYSTEM PERMEASE PROTEIN YTCP"/>
    <property type="match status" value="1"/>
</dbReference>
<evidence type="ECO:0000256" key="7">
    <source>
        <dbReference type="RuleBase" id="RU363032"/>
    </source>
</evidence>
<keyword evidence="3" id="KW-1003">Cell membrane</keyword>
<dbReference type="Proteomes" id="UP000653578">
    <property type="component" value="Unassembled WGS sequence"/>
</dbReference>
<sequence length="292" mass="32650">MYHKSIGYRWFNAINHVFLVIVSLICILPLVHILAVSFSSASAATANIVNLWPVDFTLEAYAKTINNSAFIRALLVSLLRTVLGTGIGMAVIILSGYALSKSYAEFKSRNWYMWIFVFTMLFSGGLVPSYILITNLHLANTIWALVLPSAFSAFNMILLMNFFRTIPAELEEAALIDGAGIFRILFSIHLPVSLPSVATITLFTLVGHWNSWFDGLIYMMNPQNYPLATFLQTVVVQQDFSKMSLNPKDMENLSQRTVKAAQIFIGALPILMVYPFLQKYFVKGIVVGAVKE</sequence>
<comment type="subcellular location">
    <subcellularLocation>
        <location evidence="1 7">Cell membrane</location>
        <topology evidence="1 7">Multi-pass membrane protein</topology>
    </subcellularLocation>
</comment>
<evidence type="ECO:0000313" key="10">
    <source>
        <dbReference type="Proteomes" id="UP000653578"/>
    </source>
</evidence>
<dbReference type="Pfam" id="PF00528">
    <property type="entry name" value="BPD_transp_1"/>
    <property type="match status" value="1"/>
</dbReference>
<dbReference type="EMBL" id="WHNY01000005">
    <property type="protein sequence ID" value="NOU62838.1"/>
    <property type="molecule type" value="Genomic_DNA"/>
</dbReference>
<keyword evidence="6 7" id="KW-0472">Membrane</keyword>
<comment type="similarity">
    <text evidence="7">Belongs to the binding-protein-dependent transport system permease family.</text>
</comment>
<evidence type="ECO:0000313" key="9">
    <source>
        <dbReference type="EMBL" id="NOU62838.1"/>
    </source>
</evidence>
<keyword evidence="5 7" id="KW-1133">Transmembrane helix</keyword>
<protein>
    <submittedName>
        <fullName evidence="9">ABC transporter permease subunit</fullName>
    </submittedName>
</protein>
<feature type="transmembrane region" description="Helical" evidence="7">
    <location>
        <begin position="184"/>
        <end position="209"/>
    </location>
</feature>
<dbReference type="PROSITE" id="PS50928">
    <property type="entry name" value="ABC_TM1"/>
    <property type="match status" value="1"/>
</dbReference>
<feature type="transmembrane region" description="Helical" evidence="7">
    <location>
        <begin position="70"/>
        <end position="99"/>
    </location>
</feature>
<feature type="transmembrane region" description="Helical" evidence="7">
    <location>
        <begin position="111"/>
        <end position="136"/>
    </location>
</feature>
<organism evidence="9 10">
    <name type="scientific">Paenibacillus plantarum</name>
    <dbReference type="NCBI Taxonomy" id="2654975"/>
    <lineage>
        <taxon>Bacteria</taxon>
        <taxon>Bacillati</taxon>
        <taxon>Bacillota</taxon>
        <taxon>Bacilli</taxon>
        <taxon>Bacillales</taxon>
        <taxon>Paenibacillaceae</taxon>
        <taxon>Paenibacillus</taxon>
    </lineage>
</organism>
<keyword evidence="2 7" id="KW-0813">Transport</keyword>
<feature type="transmembrane region" description="Helical" evidence="7">
    <location>
        <begin position="142"/>
        <end position="163"/>
    </location>
</feature>
<dbReference type="CDD" id="cd06261">
    <property type="entry name" value="TM_PBP2"/>
    <property type="match status" value="1"/>
</dbReference>
<name>A0ABX1X352_9BACL</name>
<gene>
    <name evidence="9" type="ORF">GC096_02090</name>
</gene>
<keyword evidence="10" id="KW-1185">Reference proteome</keyword>
<evidence type="ECO:0000256" key="5">
    <source>
        <dbReference type="ARBA" id="ARBA00022989"/>
    </source>
</evidence>
<proteinExistence type="inferred from homology"/>
<evidence type="ECO:0000256" key="2">
    <source>
        <dbReference type="ARBA" id="ARBA00022448"/>
    </source>
</evidence>
<dbReference type="PANTHER" id="PTHR43744">
    <property type="entry name" value="ABC TRANSPORTER PERMEASE PROTEIN MG189-RELATED-RELATED"/>
    <property type="match status" value="1"/>
</dbReference>
<dbReference type="Gene3D" id="1.10.3720.10">
    <property type="entry name" value="MetI-like"/>
    <property type="match status" value="1"/>
</dbReference>
<feature type="domain" description="ABC transmembrane type-1" evidence="8">
    <location>
        <begin position="74"/>
        <end position="274"/>
    </location>
</feature>
<comment type="caution">
    <text evidence="9">The sequence shown here is derived from an EMBL/GenBank/DDBJ whole genome shotgun (WGS) entry which is preliminary data.</text>
</comment>
<keyword evidence="4 7" id="KW-0812">Transmembrane</keyword>
<dbReference type="RefSeq" id="WP_171628653.1">
    <property type="nucleotide sequence ID" value="NZ_WHNY01000005.1"/>
</dbReference>
<evidence type="ECO:0000256" key="3">
    <source>
        <dbReference type="ARBA" id="ARBA00022475"/>
    </source>
</evidence>